<name>A0AAN9B7M9_9CAEN</name>
<feature type="region of interest" description="Disordered" evidence="3">
    <location>
        <begin position="1021"/>
        <end position="1043"/>
    </location>
</feature>
<feature type="region of interest" description="Disordered" evidence="3">
    <location>
        <begin position="1069"/>
        <end position="1111"/>
    </location>
</feature>
<evidence type="ECO:0000256" key="1">
    <source>
        <dbReference type="PROSITE-ProRule" id="PRU00723"/>
    </source>
</evidence>
<feature type="compositionally biased region" description="Polar residues" evidence="3">
    <location>
        <begin position="167"/>
        <end position="177"/>
    </location>
</feature>
<feature type="compositionally biased region" description="Basic and acidic residues" evidence="3">
    <location>
        <begin position="744"/>
        <end position="764"/>
    </location>
</feature>
<keyword evidence="2" id="KW-0175">Coiled coil</keyword>
<feature type="coiled-coil region" evidence="2">
    <location>
        <begin position="473"/>
        <end position="500"/>
    </location>
</feature>
<feature type="compositionally biased region" description="Basic and acidic residues" evidence="3">
    <location>
        <begin position="188"/>
        <end position="201"/>
    </location>
</feature>
<feature type="region of interest" description="Disordered" evidence="3">
    <location>
        <begin position="647"/>
        <end position="875"/>
    </location>
</feature>
<feature type="compositionally biased region" description="Acidic residues" evidence="3">
    <location>
        <begin position="520"/>
        <end position="530"/>
    </location>
</feature>
<gene>
    <name evidence="5" type="ORF">V1264_003082</name>
</gene>
<feature type="compositionally biased region" description="Basic and acidic residues" evidence="3">
    <location>
        <begin position="591"/>
        <end position="600"/>
    </location>
</feature>
<feature type="zinc finger region" description="C3H1-type" evidence="1">
    <location>
        <begin position="7"/>
        <end position="29"/>
    </location>
</feature>
<accession>A0AAN9B7M9</accession>
<dbReference type="EMBL" id="JBAMIC010000012">
    <property type="protein sequence ID" value="KAK7098860.1"/>
    <property type="molecule type" value="Genomic_DNA"/>
</dbReference>
<keyword evidence="6" id="KW-1185">Reference proteome</keyword>
<keyword evidence="1" id="KW-0862">Zinc</keyword>
<feature type="region of interest" description="Disordered" evidence="3">
    <location>
        <begin position="510"/>
        <end position="533"/>
    </location>
</feature>
<feature type="compositionally biased region" description="Basic and acidic residues" evidence="3">
    <location>
        <begin position="234"/>
        <end position="252"/>
    </location>
</feature>
<protein>
    <recommendedName>
        <fullName evidence="4">C3H1-type domain-containing protein</fullName>
    </recommendedName>
</protein>
<reference evidence="5 6" key="1">
    <citation type="submission" date="2024-02" db="EMBL/GenBank/DDBJ databases">
        <title>Chromosome-scale genome assembly of the rough periwinkle Littorina saxatilis.</title>
        <authorList>
            <person name="De Jode A."/>
            <person name="Faria R."/>
            <person name="Formenti G."/>
            <person name="Sims Y."/>
            <person name="Smith T.P."/>
            <person name="Tracey A."/>
            <person name="Wood J.M.D."/>
            <person name="Zagrodzka Z.B."/>
            <person name="Johannesson K."/>
            <person name="Butlin R.K."/>
            <person name="Leder E.H."/>
        </authorList>
    </citation>
    <scope>NUCLEOTIDE SEQUENCE [LARGE SCALE GENOMIC DNA]</scope>
    <source>
        <strain evidence="5">Snail1</strain>
        <tissue evidence="5">Muscle</tissue>
    </source>
</reference>
<feature type="compositionally biased region" description="Low complexity" evidence="3">
    <location>
        <begin position="860"/>
        <end position="873"/>
    </location>
</feature>
<feature type="compositionally biased region" description="Basic and acidic residues" evidence="3">
    <location>
        <begin position="667"/>
        <end position="681"/>
    </location>
</feature>
<keyword evidence="1" id="KW-0863">Zinc-finger</keyword>
<feature type="region of interest" description="Disordered" evidence="3">
    <location>
        <begin position="161"/>
        <end position="269"/>
    </location>
</feature>
<comment type="caution">
    <text evidence="5">The sequence shown here is derived from an EMBL/GenBank/DDBJ whole genome shotgun (WGS) entry which is preliminary data.</text>
</comment>
<dbReference type="AlphaFoldDB" id="A0AAN9B7M9"/>
<dbReference type="PANTHER" id="PTHR15725">
    <property type="entry name" value="ZN-FINGER, C-X8-C-X5-C-X3-H TYPE-CONTAINING"/>
    <property type="match status" value="1"/>
</dbReference>
<feature type="region of interest" description="Disordered" evidence="3">
    <location>
        <begin position="590"/>
        <end position="613"/>
    </location>
</feature>
<evidence type="ECO:0000313" key="5">
    <source>
        <dbReference type="EMBL" id="KAK7098860.1"/>
    </source>
</evidence>
<feature type="region of interest" description="Disordered" evidence="3">
    <location>
        <begin position="282"/>
        <end position="367"/>
    </location>
</feature>
<dbReference type="GO" id="GO:0008270">
    <property type="term" value="F:zinc ion binding"/>
    <property type="evidence" value="ECO:0007669"/>
    <property type="project" value="UniProtKB-KW"/>
</dbReference>
<feature type="compositionally biased region" description="Basic and acidic residues" evidence="3">
    <location>
        <begin position="775"/>
        <end position="799"/>
    </location>
</feature>
<evidence type="ECO:0000259" key="4">
    <source>
        <dbReference type="PROSITE" id="PS50103"/>
    </source>
</evidence>
<feature type="domain" description="C3H1-type" evidence="4">
    <location>
        <begin position="7"/>
        <end position="29"/>
    </location>
</feature>
<evidence type="ECO:0000313" key="6">
    <source>
        <dbReference type="Proteomes" id="UP001374579"/>
    </source>
</evidence>
<feature type="compositionally biased region" description="Basic and acidic residues" evidence="3">
    <location>
        <begin position="355"/>
        <end position="367"/>
    </location>
</feature>
<dbReference type="InterPro" id="IPR041686">
    <property type="entry name" value="Znf-CCCH_3"/>
</dbReference>
<evidence type="ECO:0000256" key="3">
    <source>
        <dbReference type="SAM" id="MobiDB-lite"/>
    </source>
</evidence>
<organism evidence="5 6">
    <name type="scientific">Littorina saxatilis</name>
    <dbReference type="NCBI Taxonomy" id="31220"/>
    <lineage>
        <taxon>Eukaryota</taxon>
        <taxon>Metazoa</taxon>
        <taxon>Spiralia</taxon>
        <taxon>Lophotrochozoa</taxon>
        <taxon>Mollusca</taxon>
        <taxon>Gastropoda</taxon>
        <taxon>Caenogastropoda</taxon>
        <taxon>Littorinimorpha</taxon>
        <taxon>Littorinoidea</taxon>
        <taxon>Littorinidae</taxon>
        <taxon>Littorina</taxon>
    </lineage>
</organism>
<proteinExistence type="predicted"/>
<dbReference type="Proteomes" id="UP001374579">
    <property type="component" value="Unassembled WGS sequence"/>
</dbReference>
<dbReference type="Pfam" id="PF15663">
    <property type="entry name" value="zf-CCCH_3"/>
    <property type="match status" value="1"/>
</dbReference>
<dbReference type="PROSITE" id="PS50103">
    <property type="entry name" value="ZF_C3H1"/>
    <property type="match status" value="1"/>
</dbReference>
<keyword evidence="1" id="KW-0479">Metal-binding</keyword>
<sequence length="1142" mass="125423">MATIGDDCYFYYYSSCAKGALCPFRHVEAAQGNEVTCANWQAGMCYRPNCRFRHMEIQVDRSQIPCFWENQPTGCVKPHCVFKHFKPKSGAPPTPATTAESTPNTVAAVPPVPPAKIMQKISPAVALEVEEASGISAANPASSSSGHSSPVVQPIIVNPFEEDSDMDSSGNASNSSPLKAKRSPIKKKALEPKTKTAERLAVRTSPKQSKPKPVSRRLGDGNGSNVAKRLGHSGHSDVTRRLGHSSRPDVANKKPSAVSLKSKKKDDSAVAILSLEEIHRQRALESMQRTKVAPVSPESDASSEPEDPDFDCRRVVVDSDEEPSSPKQARISIQDRLGGKISSKKSLKTKKNRTPVREREQLDEPKPVKVAIRKKPEPVKVAIRKKPEPVKVAIRKKPEPVKVTVRKEAEEIEPVKITIKQEPKRLKKKLKMADRIDHSALEKKRRKITLVDEEPAAKKRTKVRGHTSEQESLRRWKAVRRELEDEEEEEEEAAVKVSKVKGLSLDAIRRRKARKVQQSSEDEEFSDDFPESPPEVILSPKILSLEEIKRRKILKELKELDRDYDTPESLPEVLPSPKILSLGEIKRRKTLKEQQQRLEDSDGSQEDEPAAAVLSLADIRRRKQEKARQAQPVEDISIFTERVVETKRAGESSILSLEEIRRRKQKRAQDTQKDTGADEPKSAGVKALKQRDKARAPKRPKVEQQIYVPPARKNAVKPVIASPPKEIPTVKARITKEIPSVKARLAEKVEPNSPSKAKENEKSGPVHVKTFSEIMAEKRLKRQQEKEHQNKGQGQKEDGGSQESTTKNFRFQPVLFGGDGAAKQGSSSPVRPRPMKVFSDDDGSSSPKPTMFSRLDNQTSESSSKSSLISSPSLNTLTAKNTQAAFSQSVLKKSGSSSQVAGLAKKPDIAVVSASEKRLGADSAISWSAVRRLGLQTKLPEKTVTVTPQASVAPSSSLQSLQAKTTTVNKTQTVLPVRKNIVTPVSSVQRNTPTSVPTAVGRPLSSTYVSSPQAQLATVNTNSNPNHAPTPKPMAVTTPSVQRPSTVLQHTVIPPVVPRANVTTPFRGLDQTDTAVMTPVAPPPVVRQTSSDGKSAAALNRRSSVQRSTSRLISDAGDDLLLSDDVSLDDDDLLKDIDSLLD</sequence>
<feature type="compositionally biased region" description="Basic residues" evidence="3">
    <location>
        <begin position="342"/>
        <end position="354"/>
    </location>
</feature>
<evidence type="ECO:0000256" key="2">
    <source>
        <dbReference type="SAM" id="Coils"/>
    </source>
</evidence>
<dbReference type="PANTHER" id="PTHR15725:SF14">
    <property type="entry name" value="ZINC FINGER CCCH DOMAIN-CONTAINING PROTEIN 11A"/>
    <property type="match status" value="1"/>
</dbReference>
<dbReference type="InterPro" id="IPR000571">
    <property type="entry name" value="Znf_CCCH"/>
</dbReference>
<dbReference type="Gene3D" id="4.10.1000.10">
    <property type="entry name" value="Zinc finger, CCCH-type"/>
    <property type="match status" value="1"/>
</dbReference>
<feature type="compositionally biased region" description="Polar residues" evidence="3">
    <location>
        <begin position="1101"/>
        <end position="1111"/>
    </location>
</feature>
<feature type="region of interest" description="Disordered" evidence="3">
    <location>
        <begin position="452"/>
        <end position="471"/>
    </location>
</feature>